<name>A0A9W4DLJ8_BLUGR</name>
<feature type="compositionally biased region" description="Basic and acidic residues" evidence="1">
    <location>
        <begin position="9"/>
        <end position="19"/>
    </location>
</feature>
<dbReference type="AlphaFoldDB" id="A0A9W4DLJ8"/>
<dbReference type="Proteomes" id="UP000683417">
    <property type="component" value="Unassembled WGS sequence"/>
</dbReference>
<gene>
    <name evidence="2" type="ORF">BGTH12_LOCUS3494</name>
</gene>
<accession>A0A9W4DLJ8</accession>
<evidence type="ECO:0000313" key="2">
    <source>
        <dbReference type="EMBL" id="CAD6502136.1"/>
    </source>
</evidence>
<sequence>MNRPVRSRLTSDKQSKNFERNMTGQTDIGKLIKSLSNITSSDIYASNLSRLSKQINF</sequence>
<comment type="caution">
    <text evidence="2">The sequence shown here is derived from an EMBL/GenBank/DDBJ whole genome shotgun (WGS) entry which is preliminary data.</text>
</comment>
<dbReference type="EMBL" id="CAJHIT010000005">
    <property type="protein sequence ID" value="CAD6502136.1"/>
    <property type="molecule type" value="Genomic_DNA"/>
</dbReference>
<proteinExistence type="predicted"/>
<evidence type="ECO:0000313" key="3">
    <source>
        <dbReference type="Proteomes" id="UP000683417"/>
    </source>
</evidence>
<evidence type="ECO:0000256" key="1">
    <source>
        <dbReference type="SAM" id="MobiDB-lite"/>
    </source>
</evidence>
<reference evidence="2" key="1">
    <citation type="submission" date="2020-10" db="EMBL/GenBank/DDBJ databases">
        <authorList>
            <person name="Muller C M."/>
        </authorList>
    </citation>
    <scope>NUCLEOTIDE SEQUENCE</scope>
    <source>
        <strain evidence="2">THUN-12</strain>
    </source>
</reference>
<organism evidence="2 3">
    <name type="scientific">Blumeria graminis f. sp. triticale</name>
    <dbReference type="NCBI Taxonomy" id="1689686"/>
    <lineage>
        <taxon>Eukaryota</taxon>
        <taxon>Fungi</taxon>
        <taxon>Dikarya</taxon>
        <taxon>Ascomycota</taxon>
        <taxon>Pezizomycotina</taxon>
        <taxon>Leotiomycetes</taxon>
        <taxon>Erysiphales</taxon>
        <taxon>Erysiphaceae</taxon>
        <taxon>Blumeria</taxon>
    </lineage>
</organism>
<protein>
    <submittedName>
        <fullName evidence="2">BgTH12-02377</fullName>
    </submittedName>
</protein>
<feature type="region of interest" description="Disordered" evidence="1">
    <location>
        <begin position="1"/>
        <end position="22"/>
    </location>
</feature>